<evidence type="ECO:0000313" key="9">
    <source>
        <dbReference type="Proteomes" id="UP001500839"/>
    </source>
</evidence>
<protein>
    <submittedName>
        <fullName evidence="8">TerC family protein</fullName>
    </submittedName>
</protein>
<evidence type="ECO:0000256" key="7">
    <source>
        <dbReference type="SAM" id="Phobius"/>
    </source>
</evidence>
<keyword evidence="3 7" id="KW-0812">Transmembrane</keyword>
<organism evidence="8 9">
    <name type="scientific">Tomitella cavernea</name>
    <dbReference type="NCBI Taxonomy" id="1387982"/>
    <lineage>
        <taxon>Bacteria</taxon>
        <taxon>Bacillati</taxon>
        <taxon>Actinomycetota</taxon>
        <taxon>Actinomycetes</taxon>
        <taxon>Mycobacteriales</taxon>
        <taxon>Tomitella</taxon>
    </lineage>
</organism>
<name>A0ABP9CV79_9ACTN</name>
<feature type="transmembrane region" description="Helical" evidence="7">
    <location>
        <begin position="68"/>
        <end position="87"/>
    </location>
</feature>
<feature type="transmembrane region" description="Helical" evidence="7">
    <location>
        <begin position="225"/>
        <end position="246"/>
    </location>
</feature>
<dbReference type="EMBL" id="BAABKQ010000001">
    <property type="protein sequence ID" value="GAA4815990.1"/>
    <property type="molecule type" value="Genomic_DNA"/>
</dbReference>
<comment type="similarity">
    <text evidence="2">Belongs to the TerC family.</text>
</comment>
<dbReference type="NCBIfam" id="TIGR03718">
    <property type="entry name" value="R_switched_Alx"/>
    <property type="match status" value="1"/>
</dbReference>
<comment type="caution">
    <text evidence="8">The sequence shown here is derived from an EMBL/GenBank/DDBJ whole genome shotgun (WGS) entry which is preliminary data.</text>
</comment>
<comment type="subcellular location">
    <subcellularLocation>
        <location evidence="1">Membrane</location>
        <topology evidence="1">Multi-pass membrane protein</topology>
    </subcellularLocation>
</comment>
<feature type="compositionally biased region" description="Low complexity" evidence="6">
    <location>
        <begin position="332"/>
        <end position="355"/>
    </location>
</feature>
<sequence length="375" mass="39584">MLVWGVTIIAVIGVFVFDFYTHVRTPHAPSLRESGTWSLVYIALACVFGLVVWWVWGGTYGGEFFAGYVTEKALSVDNLFVFVIIFAKFAVPRELQQKALLLGIAIALVLRGVFIVLGAAAINAYAWVFYIFGAILLYTAIKLMRESLAGEEAEEDGDADGGRVMRIVRKVLPTTTEFHGDRLVTKVDGHRMATPLLGALVVIGVTDVLFALDSIPAIFGLTQEPYLVFTANALALMGLRQLFFLLGGLLDRLVYLSHGLSVILAFIAVKLILHALHENTLPFINGGESVHVPEISTGLSLGVIAATLLIAAVASLLKSRRGGGAGGALDQPHASAGAGSAHPAPGTGPDAAGGPTRTNRSGKAAPDADGDGPGR</sequence>
<reference evidence="9" key="1">
    <citation type="journal article" date="2019" name="Int. J. Syst. Evol. Microbiol.">
        <title>The Global Catalogue of Microorganisms (GCM) 10K type strain sequencing project: providing services to taxonomists for standard genome sequencing and annotation.</title>
        <authorList>
            <consortium name="The Broad Institute Genomics Platform"/>
            <consortium name="The Broad Institute Genome Sequencing Center for Infectious Disease"/>
            <person name="Wu L."/>
            <person name="Ma J."/>
        </authorList>
    </citation>
    <scope>NUCLEOTIDE SEQUENCE [LARGE SCALE GENOMIC DNA]</scope>
    <source>
        <strain evidence="9">JCM 18542</strain>
    </source>
</reference>
<feature type="region of interest" description="Disordered" evidence="6">
    <location>
        <begin position="327"/>
        <end position="375"/>
    </location>
</feature>
<evidence type="ECO:0000256" key="1">
    <source>
        <dbReference type="ARBA" id="ARBA00004141"/>
    </source>
</evidence>
<feature type="transmembrane region" description="Helical" evidence="7">
    <location>
        <begin position="6"/>
        <end position="23"/>
    </location>
</feature>
<evidence type="ECO:0000256" key="4">
    <source>
        <dbReference type="ARBA" id="ARBA00022989"/>
    </source>
</evidence>
<dbReference type="Pfam" id="PF03741">
    <property type="entry name" value="TerC"/>
    <property type="match status" value="1"/>
</dbReference>
<keyword evidence="9" id="KW-1185">Reference proteome</keyword>
<feature type="transmembrane region" description="Helical" evidence="7">
    <location>
        <begin position="295"/>
        <end position="317"/>
    </location>
</feature>
<feature type="transmembrane region" description="Helical" evidence="7">
    <location>
        <begin position="99"/>
        <end position="118"/>
    </location>
</feature>
<dbReference type="PANTHER" id="PTHR30238:SF0">
    <property type="entry name" value="THYLAKOID MEMBRANE PROTEIN TERC, CHLOROPLASTIC"/>
    <property type="match status" value="1"/>
</dbReference>
<evidence type="ECO:0000256" key="6">
    <source>
        <dbReference type="SAM" id="MobiDB-lite"/>
    </source>
</evidence>
<gene>
    <name evidence="8" type="ORF">GCM10023353_22490</name>
</gene>
<dbReference type="PANTHER" id="PTHR30238">
    <property type="entry name" value="MEMBRANE BOUND PREDICTED REDOX MODULATOR"/>
    <property type="match status" value="1"/>
</dbReference>
<proteinExistence type="inferred from homology"/>
<keyword evidence="5 7" id="KW-0472">Membrane</keyword>
<feature type="transmembrane region" description="Helical" evidence="7">
    <location>
        <begin position="35"/>
        <end position="56"/>
    </location>
</feature>
<dbReference type="InterPro" id="IPR005496">
    <property type="entry name" value="Integral_membrane_TerC"/>
</dbReference>
<evidence type="ECO:0000256" key="3">
    <source>
        <dbReference type="ARBA" id="ARBA00022692"/>
    </source>
</evidence>
<accession>A0ABP9CV79</accession>
<feature type="transmembrane region" description="Helical" evidence="7">
    <location>
        <begin position="196"/>
        <end position="219"/>
    </location>
</feature>
<keyword evidence="4 7" id="KW-1133">Transmembrane helix</keyword>
<dbReference type="InterPro" id="IPR022369">
    <property type="entry name" value="Integral_membrane_TerC_rswitch"/>
</dbReference>
<dbReference type="Proteomes" id="UP001500839">
    <property type="component" value="Unassembled WGS sequence"/>
</dbReference>
<feature type="transmembrane region" description="Helical" evidence="7">
    <location>
        <begin position="124"/>
        <end position="141"/>
    </location>
</feature>
<evidence type="ECO:0000313" key="8">
    <source>
        <dbReference type="EMBL" id="GAA4815990.1"/>
    </source>
</evidence>
<evidence type="ECO:0000256" key="2">
    <source>
        <dbReference type="ARBA" id="ARBA00007511"/>
    </source>
</evidence>
<evidence type="ECO:0000256" key="5">
    <source>
        <dbReference type="ARBA" id="ARBA00023136"/>
    </source>
</evidence>
<feature type="transmembrane region" description="Helical" evidence="7">
    <location>
        <begin position="253"/>
        <end position="275"/>
    </location>
</feature>